<comment type="similarity">
    <text evidence="2">Belongs to the GSP I family.</text>
</comment>
<comment type="subcellular location">
    <subcellularLocation>
        <location evidence="1">Cell inner membrane</location>
        <topology evidence="1">Single-pass membrane protein</topology>
    </subcellularLocation>
</comment>
<dbReference type="AlphaFoldDB" id="A0A9X4H5P2"/>
<keyword evidence="7 9" id="KW-1133">Transmembrane helix</keyword>
<evidence type="ECO:0000256" key="4">
    <source>
        <dbReference type="ARBA" id="ARBA00022481"/>
    </source>
</evidence>
<evidence type="ECO:0000313" key="10">
    <source>
        <dbReference type="EMBL" id="MDF9408612.1"/>
    </source>
</evidence>
<evidence type="ECO:0000256" key="9">
    <source>
        <dbReference type="SAM" id="Phobius"/>
    </source>
</evidence>
<dbReference type="SUPFAM" id="SSF54523">
    <property type="entry name" value="Pili subunits"/>
    <property type="match status" value="1"/>
</dbReference>
<dbReference type="PANTHER" id="PTHR38779:SF2">
    <property type="entry name" value="TYPE II SECRETION SYSTEM PROTEIN I-RELATED"/>
    <property type="match status" value="1"/>
</dbReference>
<sequence length="130" mass="14439">MRQIIIQNERGFTLIEVLVALAILAVSLVAMMDSFTTASRGNADVYRYNVALSLAQSKMEEIKNNPFISVADIGPVDFTEESDYSEFAGYQYTVAVTDNNLINKTVVVTVYYNDEGTPKEVALTGEITRR</sequence>
<keyword evidence="6 9" id="KW-0812">Transmembrane</keyword>
<evidence type="ECO:0000256" key="2">
    <source>
        <dbReference type="ARBA" id="ARBA00008358"/>
    </source>
</evidence>
<dbReference type="InterPro" id="IPR045584">
    <property type="entry name" value="Pilin-like"/>
</dbReference>
<accession>A0A9X4H5P2</accession>
<dbReference type="NCBIfam" id="TIGR02532">
    <property type="entry name" value="IV_pilin_GFxxxE"/>
    <property type="match status" value="1"/>
</dbReference>
<keyword evidence="5" id="KW-0997">Cell inner membrane</keyword>
<evidence type="ECO:0000256" key="8">
    <source>
        <dbReference type="ARBA" id="ARBA00023136"/>
    </source>
</evidence>
<evidence type="ECO:0000313" key="11">
    <source>
        <dbReference type="Proteomes" id="UP001154312"/>
    </source>
</evidence>
<dbReference type="InterPro" id="IPR012902">
    <property type="entry name" value="N_methyl_site"/>
</dbReference>
<proteinExistence type="inferred from homology"/>
<feature type="transmembrane region" description="Helical" evidence="9">
    <location>
        <begin position="12"/>
        <end position="32"/>
    </location>
</feature>
<dbReference type="GO" id="GO:0005886">
    <property type="term" value="C:plasma membrane"/>
    <property type="evidence" value="ECO:0007669"/>
    <property type="project" value="UniProtKB-SubCell"/>
</dbReference>
<evidence type="ECO:0000256" key="6">
    <source>
        <dbReference type="ARBA" id="ARBA00022692"/>
    </source>
</evidence>
<keyword evidence="11" id="KW-1185">Reference proteome</keyword>
<dbReference type="InterPro" id="IPR010052">
    <property type="entry name" value="T2SS_protein-GspI"/>
</dbReference>
<reference evidence="10" key="1">
    <citation type="submission" date="2022-02" db="EMBL/GenBank/DDBJ databases">
        <authorList>
            <person name="Leng L."/>
        </authorList>
    </citation>
    <scope>NUCLEOTIDE SEQUENCE</scope>
    <source>
        <strain evidence="10">JI</strain>
    </source>
</reference>
<dbReference type="Proteomes" id="UP001154312">
    <property type="component" value="Unassembled WGS sequence"/>
</dbReference>
<gene>
    <name evidence="10" type="ORF">L7E55_09630</name>
</gene>
<evidence type="ECO:0000256" key="1">
    <source>
        <dbReference type="ARBA" id="ARBA00004377"/>
    </source>
</evidence>
<dbReference type="Pfam" id="PF07963">
    <property type="entry name" value="N_methyl"/>
    <property type="match status" value="1"/>
</dbReference>
<dbReference type="GO" id="GO:0015628">
    <property type="term" value="P:protein secretion by the type II secretion system"/>
    <property type="evidence" value="ECO:0007669"/>
    <property type="project" value="InterPro"/>
</dbReference>
<dbReference type="PANTHER" id="PTHR38779">
    <property type="entry name" value="TYPE II SECRETION SYSTEM PROTEIN I-RELATED"/>
    <property type="match status" value="1"/>
</dbReference>
<name>A0A9X4H5P2_9FIRM</name>
<protein>
    <submittedName>
        <fullName evidence="10">Prepilin-type N-terminal cleavage/methylation domain-containing protein</fullName>
    </submittedName>
</protein>
<comment type="caution">
    <text evidence="10">The sequence shown here is derived from an EMBL/GenBank/DDBJ whole genome shotgun (WGS) entry which is preliminary data.</text>
</comment>
<keyword evidence="3" id="KW-1003">Cell membrane</keyword>
<organism evidence="10 11">
    <name type="scientific">Pelotomaculum isophthalicicum JI</name>
    <dbReference type="NCBI Taxonomy" id="947010"/>
    <lineage>
        <taxon>Bacteria</taxon>
        <taxon>Bacillati</taxon>
        <taxon>Bacillota</taxon>
        <taxon>Clostridia</taxon>
        <taxon>Eubacteriales</taxon>
        <taxon>Desulfotomaculaceae</taxon>
        <taxon>Pelotomaculum</taxon>
    </lineage>
</organism>
<dbReference type="EMBL" id="JAKOAV010000016">
    <property type="protein sequence ID" value="MDF9408612.1"/>
    <property type="molecule type" value="Genomic_DNA"/>
</dbReference>
<dbReference type="RefSeq" id="WP_277443951.1">
    <property type="nucleotide sequence ID" value="NZ_JAKOAV010000016.1"/>
</dbReference>
<keyword evidence="8 9" id="KW-0472">Membrane</keyword>
<evidence type="ECO:0000256" key="3">
    <source>
        <dbReference type="ARBA" id="ARBA00022475"/>
    </source>
</evidence>
<dbReference type="GO" id="GO:0015627">
    <property type="term" value="C:type II protein secretion system complex"/>
    <property type="evidence" value="ECO:0007669"/>
    <property type="project" value="InterPro"/>
</dbReference>
<keyword evidence="4" id="KW-0488">Methylation</keyword>
<dbReference type="PROSITE" id="PS00409">
    <property type="entry name" value="PROKAR_NTER_METHYL"/>
    <property type="match status" value="1"/>
</dbReference>
<evidence type="ECO:0000256" key="5">
    <source>
        <dbReference type="ARBA" id="ARBA00022519"/>
    </source>
</evidence>
<evidence type="ECO:0000256" key="7">
    <source>
        <dbReference type="ARBA" id="ARBA00022989"/>
    </source>
</evidence>